<dbReference type="eggNOG" id="COG0657">
    <property type="taxonomic scope" value="Bacteria"/>
</dbReference>
<dbReference type="InterPro" id="IPR013094">
    <property type="entry name" value="AB_hydrolase_3"/>
</dbReference>
<dbReference type="HOGENOM" id="CLU_012494_6_4_11"/>
<dbReference type="EMBL" id="AP010968">
    <property type="protein sequence ID" value="BAJ25921.1"/>
    <property type="molecule type" value="Genomic_DNA"/>
</dbReference>
<dbReference type="EMBL" id="AP010968">
    <property type="protein sequence ID" value="BAJ33357.1"/>
    <property type="molecule type" value="Genomic_DNA"/>
</dbReference>
<dbReference type="KEGG" id="ksk:KSE_76050t"/>
<protein>
    <submittedName>
        <fullName evidence="3">Putative esterase</fullName>
    </submittedName>
</protein>
<keyword evidence="5" id="KW-1185">Reference proteome</keyword>
<evidence type="ECO:0000313" key="3">
    <source>
        <dbReference type="EMBL" id="BAJ25921.1"/>
    </source>
</evidence>
<dbReference type="PANTHER" id="PTHR48081">
    <property type="entry name" value="AB HYDROLASE SUPERFAMILY PROTEIN C4A8.06C"/>
    <property type="match status" value="1"/>
</dbReference>
<gene>
    <name evidence="3" type="ordered locus">KSE_00690t</name>
    <name evidence="4" type="ordered locus">KSE_76050t</name>
</gene>
<dbReference type="STRING" id="452652.KSE_00690t"/>
<evidence type="ECO:0000259" key="2">
    <source>
        <dbReference type="Pfam" id="PF07859"/>
    </source>
</evidence>
<dbReference type="SUPFAM" id="SSF53474">
    <property type="entry name" value="alpha/beta-Hydrolases"/>
    <property type="match status" value="1"/>
</dbReference>
<dbReference type="Pfam" id="PF07859">
    <property type="entry name" value="Abhydrolase_3"/>
    <property type="match status" value="1"/>
</dbReference>
<evidence type="ECO:0000313" key="4">
    <source>
        <dbReference type="EMBL" id="BAJ33357.1"/>
    </source>
</evidence>
<proteinExistence type="predicted"/>
<dbReference type="RefSeq" id="WP_014133243.1">
    <property type="nucleotide sequence ID" value="NC_016109.1"/>
</dbReference>
<dbReference type="InterPro" id="IPR029058">
    <property type="entry name" value="AB_hydrolase_fold"/>
</dbReference>
<accession>E4MZ28</accession>
<keyword evidence="1" id="KW-0378">Hydrolase</keyword>
<dbReference type="InterPro" id="IPR050300">
    <property type="entry name" value="GDXG_lipolytic_enzyme"/>
</dbReference>
<organism evidence="3 5">
    <name type="scientific">Kitasatospora setae (strain ATCC 33774 / DSM 43861 / JCM 3304 / KCC A-0304 / NBRC 14216 / KM-6054)</name>
    <name type="common">Streptomyces setae</name>
    <dbReference type="NCBI Taxonomy" id="452652"/>
    <lineage>
        <taxon>Bacteria</taxon>
        <taxon>Bacillati</taxon>
        <taxon>Actinomycetota</taxon>
        <taxon>Actinomycetes</taxon>
        <taxon>Kitasatosporales</taxon>
        <taxon>Streptomycetaceae</taxon>
        <taxon>Kitasatospora</taxon>
    </lineage>
</organism>
<dbReference type="AlphaFoldDB" id="E4MZ28"/>
<dbReference type="GO" id="GO:0016787">
    <property type="term" value="F:hydrolase activity"/>
    <property type="evidence" value="ECO:0007669"/>
    <property type="project" value="UniProtKB-KW"/>
</dbReference>
<dbReference type="PATRIC" id="fig|452652.3.peg.61"/>
<evidence type="ECO:0000256" key="1">
    <source>
        <dbReference type="ARBA" id="ARBA00022801"/>
    </source>
</evidence>
<dbReference type="KEGG" id="ksk:KSE_00690t"/>
<sequence>MTGSATGTPGQIVWKSALVPGGEHPVPVRILRPAAGHRGWLVWAHGGSWRSGSAEGWHRACADLAVQAACTVVSVDYRLSPEHRHPAALQDVLAVLDWAQERAEEEGLPPVAVGGDSAGGTLAALAALVRRDRGQPLSAQVLAYPPLDPECRAPSYTRYLDNFPTRESLVSAWEDFRGSDGGRGYPSTPFEVEDLGALAPAILSVGALDPVADDVRDFARRLRAAGNEVVFQEFPQMLHAAFLLPQGQLRQWLGAALRLRLLASGPSRSGSGSSSSSSSAS</sequence>
<reference evidence="3 5" key="1">
    <citation type="journal article" date="2010" name="DNA Res.">
        <title>Genome sequence of Kitasatospora setae NBRC 14216T: an evolutionary snapshot of the family Streptomycetaceae.</title>
        <authorList>
            <person name="Ichikawa N."/>
            <person name="Oguchi A."/>
            <person name="Ikeda H."/>
            <person name="Ishikawa J."/>
            <person name="Kitani S."/>
            <person name="Watanabe Y."/>
            <person name="Nakamura S."/>
            <person name="Katano Y."/>
            <person name="Kishi E."/>
            <person name="Sasagawa M."/>
            <person name="Ankai A."/>
            <person name="Fukui S."/>
            <person name="Hashimoto Y."/>
            <person name="Kamata S."/>
            <person name="Otoguro M."/>
            <person name="Tanikawa S."/>
            <person name="Nihira T."/>
            <person name="Horinouchi S."/>
            <person name="Ohnishi Y."/>
            <person name="Hayakawa M."/>
            <person name="Kuzuyama T."/>
            <person name="Arisawa A."/>
            <person name="Nomoto F."/>
            <person name="Miura H."/>
            <person name="Takahashi Y."/>
            <person name="Fujita N."/>
        </authorList>
    </citation>
    <scope>NUCLEOTIDE SEQUENCE [LARGE SCALE GENOMIC DNA]</scope>
    <source>
        <strain evidence="5">ATCC 33774 / DSM 43861 / JCM 3304 / KCC A-0304 / NBRC 14216 / KM-6054</strain>
        <strain evidence="3">KM-6054</strain>
    </source>
</reference>
<dbReference type="Gene3D" id="3.40.50.1820">
    <property type="entry name" value="alpha/beta hydrolase"/>
    <property type="match status" value="1"/>
</dbReference>
<evidence type="ECO:0000313" key="5">
    <source>
        <dbReference type="Proteomes" id="UP000007076"/>
    </source>
</evidence>
<dbReference type="PANTHER" id="PTHR48081:SF8">
    <property type="entry name" value="ALPHA_BETA HYDROLASE FOLD-3 DOMAIN-CONTAINING PROTEIN-RELATED"/>
    <property type="match status" value="1"/>
</dbReference>
<dbReference type="Proteomes" id="UP000007076">
    <property type="component" value="Chromosome"/>
</dbReference>
<feature type="domain" description="Alpha/beta hydrolase fold-3" evidence="2">
    <location>
        <begin position="41"/>
        <end position="242"/>
    </location>
</feature>
<name>E4MZ28_KITSK</name>